<feature type="compositionally biased region" description="Basic and acidic residues" evidence="2">
    <location>
        <begin position="1080"/>
        <end position="1134"/>
    </location>
</feature>
<dbReference type="SMART" id="SM00060">
    <property type="entry name" value="FN3"/>
    <property type="match status" value="4"/>
</dbReference>
<feature type="compositionally biased region" description="Basic and acidic residues" evidence="2">
    <location>
        <begin position="918"/>
        <end position="928"/>
    </location>
</feature>
<feature type="domain" description="Fibronectin type-III" evidence="3">
    <location>
        <begin position="261"/>
        <end position="364"/>
    </location>
</feature>
<dbReference type="GO" id="GO:0005615">
    <property type="term" value="C:extracellular space"/>
    <property type="evidence" value="ECO:0007669"/>
    <property type="project" value="TreeGrafter"/>
</dbReference>
<evidence type="ECO:0000259" key="3">
    <source>
        <dbReference type="PROSITE" id="PS50853"/>
    </source>
</evidence>
<name>A0AAV2PMK1_MEGNR</name>
<feature type="region of interest" description="Disordered" evidence="2">
    <location>
        <begin position="681"/>
        <end position="707"/>
    </location>
</feature>
<dbReference type="Proteomes" id="UP001497623">
    <property type="component" value="Unassembled WGS sequence"/>
</dbReference>
<feature type="compositionally biased region" description="Basic and acidic residues" evidence="2">
    <location>
        <begin position="79"/>
        <end position="95"/>
    </location>
</feature>
<feature type="compositionally biased region" description="Basic and acidic residues" evidence="2">
    <location>
        <begin position="688"/>
        <end position="707"/>
    </location>
</feature>
<evidence type="ECO:0000256" key="2">
    <source>
        <dbReference type="SAM" id="MobiDB-lite"/>
    </source>
</evidence>
<dbReference type="PANTHER" id="PTHR11348:SF34">
    <property type="entry name" value="EPIDERMAL CELL SURFACE RECEPTOR-RELATED"/>
    <property type="match status" value="1"/>
</dbReference>
<dbReference type="InterPro" id="IPR050941">
    <property type="entry name" value="CCN"/>
</dbReference>
<feature type="compositionally biased region" description="Basic and acidic residues" evidence="2">
    <location>
        <begin position="1032"/>
        <end position="1046"/>
    </location>
</feature>
<dbReference type="PANTHER" id="PTHR11348">
    <property type="entry name" value="CONNECTIVE TISSUE GROWTH FACTOR-RELATED"/>
    <property type="match status" value="1"/>
</dbReference>
<feature type="region of interest" description="Disordered" evidence="2">
    <location>
        <begin position="74"/>
        <end position="100"/>
    </location>
</feature>
<evidence type="ECO:0000313" key="4">
    <source>
        <dbReference type="EMBL" id="CAL4060282.1"/>
    </source>
</evidence>
<dbReference type="InterPro" id="IPR003961">
    <property type="entry name" value="FN3_dom"/>
</dbReference>
<feature type="region of interest" description="Disordered" evidence="2">
    <location>
        <begin position="835"/>
        <end position="899"/>
    </location>
</feature>
<dbReference type="SUPFAM" id="SSF49265">
    <property type="entry name" value="Fibronectin type III"/>
    <property type="match status" value="1"/>
</dbReference>
<feature type="compositionally biased region" description="Basic and acidic residues" evidence="2">
    <location>
        <begin position="962"/>
        <end position="1000"/>
    </location>
</feature>
<organism evidence="4 5">
    <name type="scientific">Meganyctiphanes norvegica</name>
    <name type="common">Northern krill</name>
    <name type="synonym">Thysanopoda norvegica</name>
    <dbReference type="NCBI Taxonomy" id="48144"/>
    <lineage>
        <taxon>Eukaryota</taxon>
        <taxon>Metazoa</taxon>
        <taxon>Ecdysozoa</taxon>
        <taxon>Arthropoda</taxon>
        <taxon>Crustacea</taxon>
        <taxon>Multicrustacea</taxon>
        <taxon>Malacostraca</taxon>
        <taxon>Eumalacostraca</taxon>
        <taxon>Eucarida</taxon>
        <taxon>Euphausiacea</taxon>
        <taxon>Euphausiidae</taxon>
        <taxon>Meganyctiphanes</taxon>
    </lineage>
</organism>
<feature type="compositionally biased region" description="Basic and acidic residues" evidence="2">
    <location>
        <begin position="732"/>
        <end position="746"/>
    </location>
</feature>
<evidence type="ECO:0000256" key="1">
    <source>
        <dbReference type="ARBA" id="ARBA00022729"/>
    </source>
</evidence>
<dbReference type="GO" id="GO:0005178">
    <property type="term" value="F:integrin binding"/>
    <property type="evidence" value="ECO:0007669"/>
    <property type="project" value="TreeGrafter"/>
</dbReference>
<feature type="compositionally biased region" description="Basic and acidic residues" evidence="2">
    <location>
        <begin position="1008"/>
        <end position="1022"/>
    </location>
</feature>
<dbReference type="SMART" id="SM00214">
    <property type="entry name" value="VWC"/>
    <property type="match status" value="5"/>
</dbReference>
<dbReference type="InterPro" id="IPR000742">
    <property type="entry name" value="EGF"/>
</dbReference>
<keyword evidence="1" id="KW-0732">Signal</keyword>
<dbReference type="SMART" id="SM00181">
    <property type="entry name" value="EGF"/>
    <property type="match status" value="2"/>
</dbReference>
<dbReference type="GO" id="GO:0045597">
    <property type="term" value="P:positive regulation of cell differentiation"/>
    <property type="evidence" value="ECO:0007669"/>
    <property type="project" value="TreeGrafter"/>
</dbReference>
<dbReference type="EMBL" id="CAXKWB010000315">
    <property type="protein sequence ID" value="CAL4060282.1"/>
    <property type="molecule type" value="Genomic_DNA"/>
</dbReference>
<gene>
    <name evidence="4" type="ORF">MNOR_LOCUS1210</name>
</gene>
<feature type="compositionally biased region" description="Basic and acidic residues" evidence="2">
    <location>
        <begin position="890"/>
        <end position="899"/>
    </location>
</feature>
<protein>
    <recommendedName>
        <fullName evidence="3">Fibronectin type-III domain-containing protein</fullName>
    </recommendedName>
</protein>
<feature type="region of interest" description="Disordered" evidence="2">
    <location>
        <begin position="918"/>
        <end position="1134"/>
    </location>
</feature>
<proteinExistence type="predicted"/>
<dbReference type="InterPro" id="IPR013783">
    <property type="entry name" value="Ig-like_fold"/>
</dbReference>
<dbReference type="GO" id="GO:0007155">
    <property type="term" value="P:cell adhesion"/>
    <property type="evidence" value="ECO:0007669"/>
    <property type="project" value="TreeGrafter"/>
</dbReference>
<evidence type="ECO:0000313" key="5">
    <source>
        <dbReference type="Proteomes" id="UP001497623"/>
    </source>
</evidence>
<dbReference type="InterPro" id="IPR001007">
    <property type="entry name" value="VWF_dom"/>
</dbReference>
<accession>A0AAV2PMK1</accession>
<sequence>ESKCSLDSECPDSRFCLGGMCADPCELLQPCKNTLEDGFCKATNHRPNCICNDGRIKNSAGNTCLPMEKNVTGDLNSTSDKKSDINSNLEEKESVGKPSGSSLKALVVTHNSTTLFLPSSKGGELFYKDAKSSVSDWIRQEVEAGQDSTVLRGLMPSMHYTVKWSGQAGKSAKINIETKDGCEKDGSTWAVGEDWTLRCQEKCRCRPGGKLECQPRCLFSPGSIQDPLCTEKPTAEDPECCVVYDCRSPDDPEPVSSTPALDSEPKLIVTTKSHNFITLAWENFSRSAEGVYVAEYRQSPKDDSSSMSTVDSWQKTETIQGNQMPSVTIDNLHPNTIYQVRVSMIDHEQPGRIFATETISVKTEVGCMYKNESYGVGEFMVGCEERCTCYANATYHCTQPCELPYFRAGSFANDSLCSEKKADPPNDECCILAMCQSTAGEKEYEPCSNIICGQNAECVSGVAPNEGEDVGYCRCKPGFRGDAKDLKTGCVKDSTDKELTCTFKNDTYKPGDVFDDSCDYKCSCSSNGELECQPRCEFPHKNGAATEAGCQYLPDPNDECCKLRVCNSTSEAATDAARAPLLPTDGCTFGNRTFAKDEMFSDGCEQNCTCMGYGDVSCFPRCPPIKVLPGVKCHTLPDPQDTCCTITFCADKPIDVMKANVTENSMSKEANETMTEDKFWHSNGNLTENHEHEHEHTHGDVTHSHSHTHEDMFHANEHDHIHGNMTHSHTHSLGDNHTHEEHEHTHGNVTHTHPHTFGDNHTHEDDMMLIHEHEHTNDDIPHSHSHVHDKIDMTHSHGNMTHSHPHIPGDNHTHEDDMILMHDPEHTHDGITHSLDHTHENGHTDEHTHHQNEHTHGNMTHSHPHVPGDNHTHEEHEHTHGNMTHSHPHIPGDNHTHDEIVQTPDNMTHFHPDIPGDGHTHDENEHTHGNMTHSHPHIPGDNHTHEEIEHTHGNMTHFHPHIPGDNHTHDENEHTHDNMTHSDPHIPGDGHTHDENEHTHGNMTHSHIPGDSHTHDEHEHTHGNMTHSHPHIPGDNHTHDENEHTHGNITHSHLHIPGDGHTHDENEHTNGNMTHSHPHIPGDGHTLDEHEHTHGNMHEQELSNDTHHEHVHGHDDTWHSHPHPHDNENKSHQKSNELANFTKKARIDIPLHELHIVEVAAINDTAVKIRVAVSDSVIDEILSSTSQFITVRYSRDSLMWMERKISVSDISVENLNEILIVISDLEPSTPYQFRVDFEGVSSLTSKGGPLESPQDLGRIDIDTSSVCSHNGGYYKIGEEFYEGCARFCFCGQNLEVHCAAIECPETFGLDVIDPDCLEWDHEPDFVPTPPRCCGEVTCKMSAACQYEGQTFRNFDLLPTELTGCDKRCSCSYGNITCADVCPPISDQPPADLNCFPDAPIKETMSGEFCCLEWKCSQSSVAGRPGVLFPLPPSPTDPLLFPSHVPEPGLSEPLVMPIDANTVHFTFSIPPQYKGLPGDIFVRYIKTEDLPNSADSKSWLKEDVGTEGFISKVTWIYVMKNLEAGSDYSMQLVLQPHGIDPVTSPLFEVITQPQ</sequence>
<dbReference type="CDD" id="cd00063">
    <property type="entry name" value="FN3"/>
    <property type="match status" value="1"/>
</dbReference>
<feature type="non-terminal residue" evidence="4">
    <location>
        <position position="1553"/>
    </location>
</feature>
<feature type="compositionally biased region" description="Basic and acidic residues" evidence="2">
    <location>
        <begin position="866"/>
        <end position="880"/>
    </location>
</feature>
<dbReference type="InterPro" id="IPR036116">
    <property type="entry name" value="FN3_sf"/>
</dbReference>
<feature type="compositionally biased region" description="Basic and acidic residues" evidence="2">
    <location>
        <begin position="1056"/>
        <end position="1068"/>
    </location>
</feature>
<comment type="caution">
    <text evidence="4">The sequence shown here is derived from an EMBL/GenBank/DDBJ whole genome shotgun (WGS) entry which is preliminary data.</text>
</comment>
<dbReference type="Gene3D" id="2.60.40.10">
    <property type="entry name" value="Immunoglobulins"/>
    <property type="match status" value="1"/>
</dbReference>
<feature type="compositionally biased region" description="Basic and acidic residues" evidence="2">
    <location>
        <begin position="938"/>
        <end position="952"/>
    </location>
</feature>
<feature type="compositionally biased region" description="Basic and acidic residues" evidence="2">
    <location>
        <begin position="835"/>
        <end position="856"/>
    </location>
</feature>
<keyword evidence="5" id="KW-1185">Reference proteome</keyword>
<reference evidence="4 5" key="1">
    <citation type="submission" date="2024-05" db="EMBL/GenBank/DDBJ databases">
        <authorList>
            <person name="Wallberg A."/>
        </authorList>
    </citation>
    <scope>NUCLEOTIDE SEQUENCE [LARGE SCALE GENOMIC DNA]</scope>
</reference>
<feature type="non-terminal residue" evidence="4">
    <location>
        <position position="1"/>
    </location>
</feature>
<dbReference type="PROSITE" id="PS50853">
    <property type="entry name" value="FN3"/>
    <property type="match status" value="1"/>
</dbReference>
<feature type="region of interest" description="Disordered" evidence="2">
    <location>
        <begin position="726"/>
        <end position="749"/>
    </location>
</feature>